<dbReference type="Proteomes" id="UP000003843">
    <property type="component" value="Unassembled WGS sequence"/>
</dbReference>
<evidence type="ECO:0000313" key="1">
    <source>
        <dbReference type="EMBL" id="EEZ75773.1"/>
    </source>
</evidence>
<dbReference type="EMBL" id="ACEQ02000012">
    <property type="protein sequence ID" value="EEZ75773.1"/>
    <property type="molecule type" value="Genomic_DNA"/>
</dbReference>
<comment type="caution">
    <text evidence="1">The sequence shown here is derived from an EMBL/GenBank/DDBJ whole genome shotgun (WGS) entry which is preliminary data.</text>
</comment>
<organism evidence="1 2">
    <name type="scientific">Neisseria lactamica ATCC 23970</name>
    <dbReference type="NCBI Taxonomy" id="546265"/>
    <lineage>
        <taxon>Bacteria</taxon>
        <taxon>Pseudomonadati</taxon>
        <taxon>Pseudomonadota</taxon>
        <taxon>Betaproteobacteria</taxon>
        <taxon>Neisseriales</taxon>
        <taxon>Neisseriaceae</taxon>
        <taxon>Neisseria</taxon>
    </lineage>
</organism>
<dbReference type="AlphaFoldDB" id="D0W9H8"/>
<reference evidence="1 2" key="1">
    <citation type="submission" date="2009-10" db="EMBL/GenBank/DDBJ databases">
        <authorList>
            <person name="Weinstock G."/>
            <person name="Sodergren E."/>
            <person name="Clifton S."/>
            <person name="Fulton L."/>
            <person name="Fulton B."/>
            <person name="Courtney L."/>
            <person name="Fronick C."/>
            <person name="Harrison M."/>
            <person name="Strong C."/>
            <person name="Farmer C."/>
            <person name="Delahaunty K."/>
            <person name="Markovic C."/>
            <person name="Hall O."/>
            <person name="Minx P."/>
            <person name="Tomlinson C."/>
            <person name="Mitreva M."/>
            <person name="Nelson J."/>
            <person name="Hou S."/>
            <person name="Wollam A."/>
            <person name="Pepin K.H."/>
            <person name="Johnson M."/>
            <person name="Bhonagiri V."/>
            <person name="Nash W.E."/>
            <person name="Warren W."/>
            <person name="Chinwalla A."/>
            <person name="Mardis E.R."/>
            <person name="Wilson R.K."/>
        </authorList>
    </citation>
    <scope>NUCLEOTIDE SEQUENCE [LARGE SCALE GENOMIC DNA]</scope>
    <source>
        <strain evidence="1 2">ATCC 23970</strain>
    </source>
</reference>
<protein>
    <submittedName>
        <fullName evidence="1">Uncharacterized protein</fullName>
    </submittedName>
</protein>
<proteinExistence type="predicted"/>
<accession>D0W9H8</accession>
<evidence type="ECO:0000313" key="2">
    <source>
        <dbReference type="Proteomes" id="UP000003843"/>
    </source>
</evidence>
<gene>
    <name evidence="1" type="ORF">NEILACOT_04190</name>
</gene>
<name>D0W9H8_NEILA</name>
<sequence>MCGCWRIGGLKPTLQPILQPSLPDSRFHGNDEASDGIGIFVFWWAEVHPTIYGCGNEWQGVMVGWASAHRSDGISDGI</sequence>